<accession>A0A7W7M9K7</accession>
<name>A0A7W7M9K7_9ACTN</name>
<dbReference type="Pfam" id="PF07238">
    <property type="entry name" value="PilZ"/>
    <property type="match status" value="1"/>
</dbReference>
<feature type="domain" description="PilZ" evidence="2">
    <location>
        <begin position="108"/>
        <end position="216"/>
    </location>
</feature>
<proteinExistence type="predicted"/>
<sequence length="220" mass="23414">MMRPDRDGYAEKDPTAMAKTAEEPQPWTVPTASVSLGGGPARTCRVSRESDGTLRLDLTGFAMIGVDVTLLWTQNGAGFSIEGTVVPPPADGVPGVYMRVDTNVGAVDRRRFRRVSVQVPVVLILPSGQMFPGLAIDLSLGGARVIVDLDVDDLGEDALLDMVDGLAPGQSVTLEMLLPDGPADLTCHVRGSDELGDVRLVFVDVAAEVRARLDAFQKTQ</sequence>
<dbReference type="GO" id="GO:0035438">
    <property type="term" value="F:cyclic-di-GMP binding"/>
    <property type="evidence" value="ECO:0007669"/>
    <property type="project" value="InterPro"/>
</dbReference>
<feature type="region of interest" description="Disordered" evidence="1">
    <location>
        <begin position="1"/>
        <end position="44"/>
    </location>
</feature>
<evidence type="ECO:0000259" key="2">
    <source>
        <dbReference type="Pfam" id="PF07238"/>
    </source>
</evidence>
<dbReference type="RefSeq" id="WP_239177599.1">
    <property type="nucleotide sequence ID" value="NZ_BAABFG010000005.1"/>
</dbReference>
<evidence type="ECO:0000313" key="4">
    <source>
        <dbReference type="Proteomes" id="UP000546162"/>
    </source>
</evidence>
<dbReference type="InterPro" id="IPR009875">
    <property type="entry name" value="PilZ_domain"/>
</dbReference>
<dbReference type="Proteomes" id="UP000546162">
    <property type="component" value="Unassembled WGS sequence"/>
</dbReference>
<evidence type="ECO:0000256" key="1">
    <source>
        <dbReference type="SAM" id="MobiDB-lite"/>
    </source>
</evidence>
<dbReference type="SUPFAM" id="SSF141371">
    <property type="entry name" value="PilZ domain-like"/>
    <property type="match status" value="1"/>
</dbReference>
<protein>
    <recommendedName>
        <fullName evidence="2">PilZ domain-containing protein</fullName>
    </recommendedName>
</protein>
<evidence type="ECO:0000313" key="3">
    <source>
        <dbReference type="EMBL" id="MBB4742113.1"/>
    </source>
</evidence>
<organism evidence="3 4">
    <name type="scientific">Actinoplanes octamycinicus</name>
    <dbReference type="NCBI Taxonomy" id="135948"/>
    <lineage>
        <taxon>Bacteria</taxon>
        <taxon>Bacillati</taxon>
        <taxon>Actinomycetota</taxon>
        <taxon>Actinomycetes</taxon>
        <taxon>Micromonosporales</taxon>
        <taxon>Micromonosporaceae</taxon>
        <taxon>Actinoplanes</taxon>
    </lineage>
</organism>
<reference evidence="3 4" key="1">
    <citation type="submission" date="2020-08" db="EMBL/GenBank/DDBJ databases">
        <title>Sequencing the genomes of 1000 actinobacteria strains.</title>
        <authorList>
            <person name="Klenk H.-P."/>
        </authorList>
    </citation>
    <scope>NUCLEOTIDE SEQUENCE [LARGE SCALE GENOMIC DNA]</scope>
    <source>
        <strain evidence="3 4">DSM 45809</strain>
    </source>
</reference>
<dbReference type="EMBL" id="JACHNB010000001">
    <property type="protein sequence ID" value="MBB4742113.1"/>
    <property type="molecule type" value="Genomic_DNA"/>
</dbReference>
<keyword evidence="4" id="KW-1185">Reference proteome</keyword>
<dbReference type="Gene3D" id="2.40.10.220">
    <property type="entry name" value="predicted glycosyltransferase like domains"/>
    <property type="match status" value="1"/>
</dbReference>
<comment type="caution">
    <text evidence="3">The sequence shown here is derived from an EMBL/GenBank/DDBJ whole genome shotgun (WGS) entry which is preliminary data.</text>
</comment>
<gene>
    <name evidence="3" type="ORF">BJY16_005572</name>
</gene>
<dbReference type="AlphaFoldDB" id="A0A7W7M9K7"/>
<feature type="compositionally biased region" description="Basic and acidic residues" evidence="1">
    <location>
        <begin position="1"/>
        <end position="14"/>
    </location>
</feature>